<accession>A0A384K2B0</accession>
<dbReference type="EMBL" id="CP009818">
    <property type="protein sequence ID" value="ATZ56912.1"/>
    <property type="molecule type" value="Genomic_DNA"/>
</dbReference>
<reference evidence="1 2" key="3">
    <citation type="journal article" date="2017" name="Mol. Plant Pathol.">
        <title>A gapless genome sequence of the fungus Botrytis cinerea.</title>
        <authorList>
            <person name="Van Kan J.A."/>
            <person name="Stassen J.H."/>
            <person name="Mosbach A."/>
            <person name="Van Der Lee T.A."/>
            <person name="Faino L."/>
            <person name="Farmer A.D."/>
            <person name="Papasotiriou D.G."/>
            <person name="Zhou S."/>
            <person name="Seidl M.F."/>
            <person name="Cottam E."/>
            <person name="Edel D."/>
            <person name="Hahn M."/>
            <person name="Schwartz D.C."/>
            <person name="Dietrich R.A."/>
            <person name="Widdison S."/>
            <person name="Scalliet G."/>
        </authorList>
    </citation>
    <scope>NUCLEOTIDE SEQUENCE [LARGE SCALE GENOMIC DNA]</scope>
    <source>
        <strain evidence="1 2">B05.10</strain>
    </source>
</reference>
<dbReference type="VEuPathDB" id="FungiDB:Bcin14g01210"/>
<protein>
    <submittedName>
        <fullName evidence="1">Uncharacterized protein</fullName>
    </submittedName>
</protein>
<dbReference type="RefSeq" id="XP_024552821.1">
    <property type="nucleotide sequence ID" value="XM_024697007.1"/>
</dbReference>
<reference evidence="1 2" key="1">
    <citation type="journal article" date="2011" name="PLoS Genet.">
        <title>Genomic analysis of the necrotrophic fungal pathogens Sclerotinia sclerotiorum and Botrytis cinerea.</title>
        <authorList>
            <person name="Amselem J."/>
            <person name="Cuomo C.A."/>
            <person name="van Kan J.A."/>
            <person name="Viaud M."/>
            <person name="Benito E.P."/>
            <person name="Couloux A."/>
            <person name="Coutinho P.M."/>
            <person name="de Vries R.P."/>
            <person name="Dyer P.S."/>
            <person name="Fillinger S."/>
            <person name="Fournier E."/>
            <person name="Gout L."/>
            <person name="Hahn M."/>
            <person name="Kohn L."/>
            <person name="Lapalu N."/>
            <person name="Plummer K.M."/>
            <person name="Pradier J.M."/>
            <person name="Quevillon E."/>
            <person name="Sharon A."/>
            <person name="Simon A."/>
            <person name="ten Have A."/>
            <person name="Tudzynski B."/>
            <person name="Tudzynski P."/>
            <person name="Wincker P."/>
            <person name="Andrew M."/>
            <person name="Anthouard V."/>
            <person name="Beever R.E."/>
            <person name="Beffa R."/>
            <person name="Benoit I."/>
            <person name="Bouzid O."/>
            <person name="Brault B."/>
            <person name="Chen Z."/>
            <person name="Choquer M."/>
            <person name="Collemare J."/>
            <person name="Cotton P."/>
            <person name="Danchin E.G."/>
            <person name="Da Silva C."/>
            <person name="Gautier A."/>
            <person name="Giraud C."/>
            <person name="Giraud T."/>
            <person name="Gonzalez C."/>
            <person name="Grossetete S."/>
            <person name="Guldener U."/>
            <person name="Henrissat B."/>
            <person name="Howlett B.J."/>
            <person name="Kodira C."/>
            <person name="Kretschmer M."/>
            <person name="Lappartient A."/>
            <person name="Leroch M."/>
            <person name="Levis C."/>
            <person name="Mauceli E."/>
            <person name="Neuveglise C."/>
            <person name="Oeser B."/>
            <person name="Pearson M."/>
            <person name="Poulain J."/>
            <person name="Poussereau N."/>
            <person name="Quesneville H."/>
            <person name="Rascle C."/>
            <person name="Schumacher J."/>
            <person name="Segurens B."/>
            <person name="Sexton A."/>
            <person name="Silva E."/>
            <person name="Sirven C."/>
            <person name="Soanes D.M."/>
            <person name="Talbot N.J."/>
            <person name="Templeton M."/>
            <person name="Yandava C."/>
            <person name="Yarden O."/>
            <person name="Zeng Q."/>
            <person name="Rollins J.A."/>
            <person name="Lebrun M.H."/>
            <person name="Dickman M."/>
        </authorList>
    </citation>
    <scope>NUCLEOTIDE SEQUENCE [LARGE SCALE GENOMIC DNA]</scope>
    <source>
        <strain evidence="1 2">B05.10</strain>
    </source>
</reference>
<reference evidence="1 2" key="2">
    <citation type="journal article" date="2012" name="Eukaryot. Cell">
        <title>Genome update of Botrytis cinerea strains B05.10 and T4.</title>
        <authorList>
            <person name="Staats M."/>
            <person name="van Kan J.A."/>
        </authorList>
    </citation>
    <scope>NUCLEOTIDE SEQUENCE [LARGE SCALE GENOMIC DNA]</scope>
    <source>
        <strain evidence="1 2">B05.10</strain>
    </source>
</reference>
<sequence>MDIIEGLTRPEQIHGPHGEENKANIQNIRQFISAVELTIPSGPSKDFQMHDGTARVHGRITIPILSQNATFSENNKNWNALQAFTPTLEKFICIASMSLMKSLEINHPATQGRTQNDYEAALEICQRALPAGQKAMLFSDKIRRVNCFSHVRISANVSMGNPWEKLAPDTDTRACGPWVVIVPWGTWHVLGNWSHGGRIVIPSGIDMELKPGDYLRLRKEMYVYNSPFAPFPGNQRYQFEYFMPHIPEHNGERFEDVAELAKVLETECPETVVDSVAF</sequence>
<name>A0A384K2B0_BOTFB</name>
<dbReference type="AlphaFoldDB" id="A0A384K2B0"/>
<evidence type="ECO:0000313" key="2">
    <source>
        <dbReference type="Proteomes" id="UP000001798"/>
    </source>
</evidence>
<dbReference type="Proteomes" id="UP000001798">
    <property type="component" value="Chromosome 14"/>
</dbReference>
<keyword evidence="2" id="KW-1185">Reference proteome</keyword>
<dbReference type="GeneID" id="36394832"/>
<gene>
    <name evidence="1" type="ORF">BCIN_14g01210</name>
</gene>
<organism evidence="1 2">
    <name type="scientific">Botryotinia fuckeliana (strain B05.10)</name>
    <name type="common">Noble rot fungus</name>
    <name type="synonym">Botrytis cinerea</name>
    <dbReference type="NCBI Taxonomy" id="332648"/>
    <lineage>
        <taxon>Eukaryota</taxon>
        <taxon>Fungi</taxon>
        <taxon>Dikarya</taxon>
        <taxon>Ascomycota</taxon>
        <taxon>Pezizomycotina</taxon>
        <taxon>Leotiomycetes</taxon>
        <taxon>Helotiales</taxon>
        <taxon>Sclerotiniaceae</taxon>
        <taxon>Botrytis</taxon>
    </lineage>
</organism>
<proteinExistence type="predicted"/>
<dbReference type="OrthoDB" id="3464598at2759"/>
<evidence type="ECO:0000313" key="1">
    <source>
        <dbReference type="EMBL" id="ATZ56912.1"/>
    </source>
</evidence>
<dbReference type="KEGG" id="bfu:BCIN_14g01210"/>